<dbReference type="AlphaFoldDB" id="A0A7I8DZU7"/>
<evidence type="ECO:0008006" key="6">
    <source>
        <dbReference type="Google" id="ProtNLM"/>
    </source>
</evidence>
<protein>
    <recommendedName>
        <fullName evidence="6">DUF1906 domain-containing protein</fullName>
    </recommendedName>
</protein>
<dbReference type="SUPFAM" id="SSF47090">
    <property type="entry name" value="PGBD-like"/>
    <property type="match status" value="1"/>
</dbReference>
<dbReference type="Proteomes" id="UP000593842">
    <property type="component" value="Chromosome"/>
</dbReference>
<evidence type="ECO:0000313" key="4">
    <source>
        <dbReference type="EMBL" id="BCL57293.1"/>
    </source>
</evidence>
<dbReference type="EMBL" id="AP024085">
    <property type="protein sequence ID" value="BCL57293.1"/>
    <property type="molecule type" value="Genomic_DNA"/>
</dbReference>
<dbReference type="SUPFAM" id="SSF51445">
    <property type="entry name" value="(Trans)glycosidases"/>
    <property type="match status" value="1"/>
</dbReference>
<reference evidence="5" key="1">
    <citation type="submission" date="2020-09" db="EMBL/GenBank/DDBJ databases">
        <title>Complete genome sequencing of Faecalibacillus intestinalis strain 14EGH31.</title>
        <authorList>
            <person name="Sakamoto M."/>
            <person name="Murakami T."/>
            <person name="Mori H."/>
        </authorList>
    </citation>
    <scope>NUCLEOTIDE SEQUENCE [LARGE SCALE GENOMIC DNA]</scope>
    <source>
        <strain evidence="5">14EGH31</strain>
    </source>
</reference>
<dbReference type="CDD" id="cd06418">
    <property type="entry name" value="GH25_BacA-like"/>
    <property type="match status" value="1"/>
</dbReference>
<accession>A0A7I8DZU7</accession>
<dbReference type="InterPro" id="IPR036366">
    <property type="entry name" value="PGBDSf"/>
</dbReference>
<dbReference type="Pfam" id="PF08924">
    <property type="entry name" value="Rv2525c_GlyHyd-like"/>
    <property type="match status" value="1"/>
</dbReference>
<dbReference type="InterPro" id="IPR015020">
    <property type="entry name" value="Rv2525c-like_Glyco_Hydro-like"/>
</dbReference>
<dbReference type="Gene3D" id="3.20.20.80">
    <property type="entry name" value="Glycosidases"/>
    <property type="match status" value="1"/>
</dbReference>
<dbReference type="Gene3D" id="1.10.101.10">
    <property type="entry name" value="PGBD-like superfamily/PGBD"/>
    <property type="match status" value="1"/>
</dbReference>
<gene>
    <name evidence="4" type="primary">ybfG</name>
    <name evidence="4" type="ORF">Fi14EGH31_10050</name>
</gene>
<dbReference type="GeneID" id="70579436"/>
<dbReference type="KEGG" id="fit:Fi14EGH31_10050"/>
<sequence>MADAMVLATQKWLNEKYGNDSRFNKVAEDGITGWGTIYGLRRALQIEEKLPSLSNNFGQSTYAKCPTVKKGDTGNLVYIVQGGLWCKGYSPGGFNGVYGDGTYAAVQRFKKATGFDDADGNINKDFMKALLDMSAFKLLSGGKEEIRTIQQQLNKDYYDFYQICPCNGLYDRDMNKMLIYALQKEEGIPKASATGTWGPSTISKCPRLELGKSSNVVKLVRYALVCNGISVSTSSKTYDSTLDAKATEFAKLLKLNKKSNVIDYTIIKSLLSSNGDPNRSAKGCDTSTRLTIDQINLIKNSGYTHVGRYLTNTPGGTLDKKLTRTEYKNIVNAGLNLFFIFQEYGNKASKFTLNSGTEHANRALNAALSLGVPKNAVIYFAVDFDATDSEISKNIIPYFTAIRNSECSSYYNIGVYGTRNVCSRIKKSVGFDFYFVSDASYGFSENLGYTMPDSWAFDQFKTDITLSNSTTSVNIDKVAVSYKDNGVSNMKITTENVVKNFLSALKMSDLFNVKIDYEKDQLVFLQGPDSIGNYISLQLKHDVSYDSSASGTLNIVEGEIKGSSLDDLTVDLKVNDDVKAEIKASVKEVVVTINHGSLSFSTQNVADRYSKGAIYVYTITAPVIDDKGLTSHVKLILTVKVAQDPQLDFAYDTLSEKDMAIARAFYTVAIIFGLSVTTSVGLSLIGKVLEGYGLPQTPIAVFKLCKLIAS</sequence>
<dbReference type="Pfam" id="PF01471">
    <property type="entry name" value="PG_binding_1"/>
    <property type="match status" value="1"/>
</dbReference>
<keyword evidence="1" id="KW-1133">Transmembrane helix</keyword>
<evidence type="ECO:0000259" key="3">
    <source>
        <dbReference type="Pfam" id="PF08924"/>
    </source>
</evidence>
<organism evidence="4 5">
    <name type="scientific">Faecalibacillus intestinalis</name>
    <dbReference type="NCBI Taxonomy" id="1982626"/>
    <lineage>
        <taxon>Bacteria</taxon>
        <taxon>Bacillati</taxon>
        <taxon>Bacillota</taxon>
        <taxon>Erysipelotrichia</taxon>
        <taxon>Erysipelotrichales</taxon>
        <taxon>Coprobacillaceae</taxon>
        <taxon>Faecalibacillus</taxon>
    </lineage>
</organism>
<dbReference type="RefSeq" id="WP_200765214.1">
    <property type="nucleotide sequence ID" value="NZ_AP024085.1"/>
</dbReference>
<keyword evidence="1" id="KW-0472">Membrane</keyword>
<proteinExistence type="predicted"/>
<feature type="domain" description="Peptidoglycan binding-like" evidence="2">
    <location>
        <begin position="73"/>
        <end position="130"/>
    </location>
</feature>
<evidence type="ECO:0000256" key="1">
    <source>
        <dbReference type="SAM" id="Phobius"/>
    </source>
</evidence>
<feature type="domain" description="Rv2525c-like glycoside hydrolase-like" evidence="3">
    <location>
        <begin position="298"/>
        <end position="479"/>
    </location>
</feature>
<dbReference type="InterPro" id="IPR002477">
    <property type="entry name" value="Peptidoglycan-bd-like"/>
</dbReference>
<dbReference type="InterPro" id="IPR036365">
    <property type="entry name" value="PGBD-like_sf"/>
</dbReference>
<name>A0A7I8DZU7_9FIRM</name>
<feature type="transmembrane region" description="Helical" evidence="1">
    <location>
        <begin position="664"/>
        <end position="685"/>
    </location>
</feature>
<keyword evidence="1" id="KW-0812">Transmembrane</keyword>
<dbReference type="InterPro" id="IPR017853">
    <property type="entry name" value="GH"/>
</dbReference>
<evidence type="ECO:0000259" key="2">
    <source>
        <dbReference type="Pfam" id="PF01471"/>
    </source>
</evidence>
<evidence type="ECO:0000313" key="5">
    <source>
        <dbReference type="Proteomes" id="UP000593842"/>
    </source>
</evidence>